<proteinExistence type="predicted"/>
<organism evidence="4 5">
    <name type="scientific">Trichoderma semiorbis</name>
    <dbReference type="NCBI Taxonomy" id="1491008"/>
    <lineage>
        <taxon>Eukaryota</taxon>
        <taxon>Fungi</taxon>
        <taxon>Dikarya</taxon>
        <taxon>Ascomycota</taxon>
        <taxon>Pezizomycotina</taxon>
        <taxon>Sordariomycetes</taxon>
        <taxon>Hypocreomycetidae</taxon>
        <taxon>Hypocreales</taxon>
        <taxon>Hypocreaceae</taxon>
        <taxon>Trichoderma</taxon>
    </lineage>
</organism>
<evidence type="ECO:0000256" key="3">
    <source>
        <dbReference type="SAM" id="MobiDB-lite"/>
    </source>
</evidence>
<dbReference type="PANTHER" id="PTHR37534:SF17">
    <property type="entry name" value="ZN(2)-C6 FUNGAL-TYPE DOMAIN-CONTAINING PROTEIN"/>
    <property type="match status" value="1"/>
</dbReference>
<name>A0A9P8HAH2_9HYPO</name>
<dbReference type="GO" id="GO:0005634">
    <property type="term" value="C:nucleus"/>
    <property type="evidence" value="ECO:0007669"/>
    <property type="project" value="UniProtKB-SubCell"/>
</dbReference>
<dbReference type="CDD" id="cd14688">
    <property type="entry name" value="bZIP_YAP"/>
    <property type="match status" value="1"/>
</dbReference>
<dbReference type="Gene3D" id="1.20.5.170">
    <property type="match status" value="1"/>
</dbReference>
<dbReference type="Proteomes" id="UP000826573">
    <property type="component" value="Unassembled WGS sequence"/>
</dbReference>
<keyword evidence="5" id="KW-1185">Reference proteome</keyword>
<dbReference type="GO" id="GO:0003700">
    <property type="term" value="F:DNA-binding transcription factor activity"/>
    <property type="evidence" value="ECO:0007669"/>
    <property type="project" value="InterPro"/>
</dbReference>
<dbReference type="InterPro" id="IPR021858">
    <property type="entry name" value="Fun_TF"/>
</dbReference>
<comment type="caution">
    <text evidence="4">The sequence shown here is derived from an EMBL/GenBank/DDBJ whole genome shotgun (WGS) entry which is preliminary data.</text>
</comment>
<reference evidence="4 5" key="1">
    <citation type="submission" date="2021-08" db="EMBL/GenBank/DDBJ databases">
        <title>The highly contiguous genome resource for Trichoderma semiorbis FJ059, a fungal antagonistic to plant pathogens.</title>
        <authorList>
            <person name="Liu T."/>
        </authorList>
    </citation>
    <scope>NUCLEOTIDE SEQUENCE [LARGE SCALE GENOMIC DNA]</scope>
    <source>
        <strain evidence="4 5">FJ059</strain>
    </source>
</reference>
<accession>A0A9P8HAH2</accession>
<evidence type="ECO:0000256" key="1">
    <source>
        <dbReference type="ARBA" id="ARBA00004123"/>
    </source>
</evidence>
<dbReference type="SUPFAM" id="SSF57959">
    <property type="entry name" value="Leucine zipper domain"/>
    <property type="match status" value="1"/>
</dbReference>
<dbReference type="GO" id="GO:0000976">
    <property type="term" value="F:transcription cis-regulatory region binding"/>
    <property type="evidence" value="ECO:0007669"/>
    <property type="project" value="TreeGrafter"/>
</dbReference>
<protein>
    <recommendedName>
        <fullName evidence="6">C6 transcription factor</fullName>
    </recommendedName>
</protein>
<dbReference type="PANTHER" id="PTHR37534">
    <property type="entry name" value="TRANSCRIPTIONAL ACTIVATOR PROTEIN UGA3"/>
    <property type="match status" value="1"/>
</dbReference>
<gene>
    <name evidence="4" type="ORF">TsFJ059_008263</name>
</gene>
<feature type="compositionally biased region" description="Basic and acidic residues" evidence="3">
    <location>
        <begin position="14"/>
        <end position="31"/>
    </location>
</feature>
<evidence type="ECO:0000313" key="5">
    <source>
        <dbReference type="Proteomes" id="UP000826573"/>
    </source>
</evidence>
<dbReference type="GO" id="GO:0045944">
    <property type="term" value="P:positive regulation of transcription by RNA polymerase II"/>
    <property type="evidence" value="ECO:0007669"/>
    <property type="project" value="TreeGrafter"/>
</dbReference>
<dbReference type="Pfam" id="PF11951">
    <property type="entry name" value="Fungal_trans_2"/>
    <property type="match status" value="2"/>
</dbReference>
<evidence type="ECO:0008006" key="6">
    <source>
        <dbReference type="Google" id="ProtNLM"/>
    </source>
</evidence>
<dbReference type="InterPro" id="IPR046347">
    <property type="entry name" value="bZIP_sf"/>
</dbReference>
<evidence type="ECO:0000313" key="4">
    <source>
        <dbReference type="EMBL" id="KAH0523228.1"/>
    </source>
</evidence>
<comment type="subcellular location">
    <subcellularLocation>
        <location evidence="1">Nucleus</location>
    </subcellularLocation>
</comment>
<dbReference type="AlphaFoldDB" id="A0A9P8HAH2"/>
<evidence type="ECO:0000256" key="2">
    <source>
        <dbReference type="ARBA" id="ARBA00023242"/>
    </source>
</evidence>
<dbReference type="EMBL" id="JAIMJC010000006">
    <property type="protein sequence ID" value="KAH0523228.1"/>
    <property type="molecule type" value="Genomic_DNA"/>
</dbReference>
<sequence length="411" mass="47513">MENRSVQPHNHKSYAKEEIKSRKRKETIEERRRRFLGTASVRFTTTTDQDAADQGALCESDYSRRRHQVRRAQRYHRQRTLDYIQDLETEITRLRGSCENTVDGDVSQNIAPTLVVFDGPSNGFRYHMLPLAWDIELVRYALLAMSANHMRFRRHQLLPLALTFQSAAIEKLSAMSKMDNYTSDTSVTVLATIILLLITDMMNGGPQFHLLFGMVTSWVDATNCGSVPLTYPTHRSDIEVFLLDQLDMVHRYAKPLTIERHVIREQRGSTLLTIPTGTLKDNLTRIFKSISEAIKYTCYIYYYHIMNDTPPLDIEHVLNKLKDATQHIPPYAPGENSLAWVYFVAAAESSVPIRRLYFTKRLLGLFERGNFSNPTPAFVILHHIWNCHDFDRSWTKHLRDQGFFSVTLSPT</sequence>
<keyword evidence="2" id="KW-0539">Nucleus</keyword>
<feature type="region of interest" description="Disordered" evidence="3">
    <location>
        <begin position="1"/>
        <end position="31"/>
    </location>
</feature>